<name>A0AAD7IFK1_9AGAR</name>
<reference evidence="2" key="1">
    <citation type="submission" date="2023-03" db="EMBL/GenBank/DDBJ databases">
        <title>Massive genome expansion in bonnet fungi (Mycena s.s.) driven by repeated elements and novel gene families across ecological guilds.</title>
        <authorList>
            <consortium name="Lawrence Berkeley National Laboratory"/>
            <person name="Harder C.B."/>
            <person name="Miyauchi S."/>
            <person name="Viragh M."/>
            <person name="Kuo A."/>
            <person name="Thoen E."/>
            <person name="Andreopoulos B."/>
            <person name="Lu D."/>
            <person name="Skrede I."/>
            <person name="Drula E."/>
            <person name="Henrissat B."/>
            <person name="Morin E."/>
            <person name="Kohler A."/>
            <person name="Barry K."/>
            <person name="LaButti K."/>
            <person name="Morin E."/>
            <person name="Salamov A."/>
            <person name="Lipzen A."/>
            <person name="Mereny Z."/>
            <person name="Hegedus B."/>
            <person name="Baldrian P."/>
            <person name="Stursova M."/>
            <person name="Weitz H."/>
            <person name="Taylor A."/>
            <person name="Grigoriev I.V."/>
            <person name="Nagy L.G."/>
            <person name="Martin F."/>
            <person name="Kauserud H."/>
        </authorList>
    </citation>
    <scope>NUCLEOTIDE SEQUENCE</scope>
    <source>
        <strain evidence="2">CBHHK188m</strain>
    </source>
</reference>
<keyword evidence="3" id="KW-1185">Reference proteome</keyword>
<protein>
    <submittedName>
        <fullName evidence="2">Uncharacterized protein</fullName>
    </submittedName>
</protein>
<dbReference type="AlphaFoldDB" id="A0AAD7IFK1"/>
<organism evidence="2 3">
    <name type="scientific">Mycena maculata</name>
    <dbReference type="NCBI Taxonomy" id="230809"/>
    <lineage>
        <taxon>Eukaryota</taxon>
        <taxon>Fungi</taxon>
        <taxon>Dikarya</taxon>
        <taxon>Basidiomycota</taxon>
        <taxon>Agaricomycotina</taxon>
        <taxon>Agaricomycetes</taxon>
        <taxon>Agaricomycetidae</taxon>
        <taxon>Agaricales</taxon>
        <taxon>Marasmiineae</taxon>
        <taxon>Mycenaceae</taxon>
        <taxon>Mycena</taxon>
    </lineage>
</organism>
<evidence type="ECO:0000313" key="3">
    <source>
        <dbReference type="Proteomes" id="UP001215280"/>
    </source>
</evidence>
<accession>A0AAD7IFK1</accession>
<evidence type="ECO:0000256" key="1">
    <source>
        <dbReference type="SAM" id="MobiDB-lite"/>
    </source>
</evidence>
<dbReference type="Proteomes" id="UP001215280">
    <property type="component" value="Unassembled WGS sequence"/>
</dbReference>
<comment type="caution">
    <text evidence="2">The sequence shown here is derived from an EMBL/GenBank/DDBJ whole genome shotgun (WGS) entry which is preliminary data.</text>
</comment>
<gene>
    <name evidence="2" type="ORF">DFH07DRAFT_838220</name>
</gene>
<sequence length="248" mass="27300">MPPASGPPPVETTNVTVRWRQAVNPTNQRWRKPTAKTSAPAQQTVSGWQSYEYHNQIPPAHRTSVTQPVARYVPPPPPLPRPPPPKEVIVPLVTADAEQEPPPLIPYQTLELLLKDLNRLLCTPHDDQPFHFLGTCAIIVKPAASSAEKVASVAWDVLVGTAVTYNIHRLTVHGSEHNARMVTPSSAIWMGAPPDARLAEVTVPRACNRCNHLFSIRVTRCHGPLIGGKDISGLQGQRITIELKHFEK</sequence>
<evidence type="ECO:0000313" key="2">
    <source>
        <dbReference type="EMBL" id="KAJ7741160.1"/>
    </source>
</evidence>
<proteinExistence type="predicted"/>
<dbReference type="EMBL" id="JARJLG010000124">
    <property type="protein sequence ID" value="KAJ7741160.1"/>
    <property type="molecule type" value="Genomic_DNA"/>
</dbReference>
<feature type="region of interest" description="Disordered" evidence="1">
    <location>
        <begin position="24"/>
        <end position="43"/>
    </location>
</feature>